<keyword evidence="2 9" id="KW-0963">Cytoplasm</keyword>
<evidence type="ECO:0000256" key="5">
    <source>
        <dbReference type="ARBA" id="ARBA00022908"/>
    </source>
</evidence>
<comment type="caution">
    <text evidence="12">The sequence shown here is derived from an EMBL/GenBank/DDBJ whole genome shotgun (WGS) entry which is preliminary data.</text>
</comment>
<sequence>MSGAEALDGFLAWMRDERRASSNTLVAYRHDLAGFLGFLTRHLGAEPDLAALASVTHTDLRAWLASEATRLAAAARRRPRSSPDGNNRSRAREASALRAFFRYLARRHGVENAAPGLLAAPRPKPRLPRPLTVAQALELPAGIAGEATNRFAALRDEALFTLLYGAGLRIGEALALDCGMVPATTDTPLRVRGKGGRTRLVPLLPAVLAVLHRLLALHPAAGAGGPLFCGVRGARLDPGVAQRTLRTYRRLAGLPEHATPHALRHSFATHLMSGGADLRAIQELLGHASLSTTQLYTLADETRLMKVWETTHPRASRRAAVPPIKDVPDAG</sequence>
<dbReference type="OrthoDB" id="9801717at2"/>
<dbReference type="PANTHER" id="PTHR30349:SF90">
    <property type="entry name" value="TYROSINE RECOMBINASE XERD"/>
    <property type="match status" value="1"/>
</dbReference>
<keyword evidence="13" id="KW-1185">Reference proteome</keyword>
<feature type="domain" description="Core-binding (CB)" evidence="11">
    <location>
        <begin position="1"/>
        <end position="105"/>
    </location>
</feature>
<evidence type="ECO:0000256" key="2">
    <source>
        <dbReference type="ARBA" id="ARBA00022490"/>
    </source>
</evidence>
<feature type="active site" evidence="9">
    <location>
        <position position="194"/>
    </location>
</feature>
<keyword evidence="6 9" id="KW-0238">DNA-binding</keyword>
<organism evidence="12 13">
    <name type="scientific">Lichenicoccus roseus</name>
    <dbReference type="NCBI Taxonomy" id="2683649"/>
    <lineage>
        <taxon>Bacteria</taxon>
        <taxon>Pseudomonadati</taxon>
        <taxon>Pseudomonadota</taxon>
        <taxon>Alphaproteobacteria</taxon>
        <taxon>Acetobacterales</taxon>
        <taxon>Acetobacteraceae</taxon>
        <taxon>Lichenicoccus</taxon>
    </lineage>
</organism>
<feature type="active site" evidence="9">
    <location>
        <position position="287"/>
    </location>
</feature>
<evidence type="ECO:0000259" key="10">
    <source>
        <dbReference type="PROSITE" id="PS51898"/>
    </source>
</evidence>
<evidence type="ECO:0000259" key="11">
    <source>
        <dbReference type="PROSITE" id="PS51900"/>
    </source>
</evidence>
<dbReference type="PROSITE" id="PS51900">
    <property type="entry name" value="CB"/>
    <property type="match status" value="1"/>
</dbReference>
<dbReference type="EMBL" id="VCDI01000002">
    <property type="protein sequence ID" value="TLU73284.1"/>
    <property type="molecule type" value="Genomic_DNA"/>
</dbReference>
<evidence type="ECO:0000256" key="6">
    <source>
        <dbReference type="ARBA" id="ARBA00023125"/>
    </source>
</evidence>
<dbReference type="Proteomes" id="UP000305654">
    <property type="component" value="Unassembled WGS sequence"/>
</dbReference>
<dbReference type="GO" id="GO:0005737">
    <property type="term" value="C:cytoplasm"/>
    <property type="evidence" value="ECO:0007669"/>
    <property type="project" value="UniProtKB-SubCell"/>
</dbReference>
<comment type="function">
    <text evidence="9">Site-specific tyrosine recombinase, which acts by catalyzing the cutting and rejoining of the recombining DNA molecules. The XerC-XerD complex is essential to convert dimers of the bacterial chromosome into monomers to permit their segregation at cell division. It also contributes to the segregational stability of plasmids.</text>
</comment>
<proteinExistence type="inferred from homology"/>
<dbReference type="PROSITE" id="PS51898">
    <property type="entry name" value="TYR_RECOMBINASE"/>
    <property type="match status" value="1"/>
</dbReference>
<dbReference type="InterPro" id="IPR010998">
    <property type="entry name" value="Integrase_recombinase_N"/>
</dbReference>
<comment type="subunit">
    <text evidence="9">Forms a cyclic heterotetrameric complex composed of two molecules of XerC and two molecules of XerD.</text>
</comment>
<evidence type="ECO:0000256" key="8">
    <source>
        <dbReference type="ARBA" id="ARBA00023306"/>
    </source>
</evidence>
<dbReference type="AlphaFoldDB" id="A0A5R9J6N5"/>
<evidence type="ECO:0000313" key="13">
    <source>
        <dbReference type="Proteomes" id="UP000305654"/>
    </source>
</evidence>
<dbReference type="Gene3D" id="1.10.443.10">
    <property type="entry name" value="Intergrase catalytic core"/>
    <property type="match status" value="1"/>
</dbReference>
<protein>
    <recommendedName>
        <fullName evidence="9">Tyrosine recombinase XerC</fullName>
    </recommendedName>
</protein>
<feature type="domain" description="Tyr recombinase" evidence="10">
    <location>
        <begin position="126"/>
        <end position="309"/>
    </location>
</feature>
<dbReference type="SUPFAM" id="SSF47823">
    <property type="entry name" value="lambda integrase-like, N-terminal domain"/>
    <property type="match status" value="1"/>
</dbReference>
<dbReference type="RefSeq" id="WP_138325365.1">
    <property type="nucleotide sequence ID" value="NZ_VCDI01000002.1"/>
</dbReference>
<dbReference type="InterPro" id="IPR013762">
    <property type="entry name" value="Integrase-like_cat_sf"/>
</dbReference>
<dbReference type="GO" id="GO:0007059">
    <property type="term" value="P:chromosome segregation"/>
    <property type="evidence" value="ECO:0007669"/>
    <property type="project" value="UniProtKB-UniRule"/>
</dbReference>
<keyword evidence="8 9" id="KW-0131">Cell cycle</keyword>
<evidence type="ECO:0000256" key="7">
    <source>
        <dbReference type="ARBA" id="ARBA00023172"/>
    </source>
</evidence>
<dbReference type="GO" id="GO:0051301">
    <property type="term" value="P:cell division"/>
    <property type="evidence" value="ECO:0007669"/>
    <property type="project" value="UniProtKB-KW"/>
</dbReference>
<dbReference type="GO" id="GO:0003677">
    <property type="term" value="F:DNA binding"/>
    <property type="evidence" value="ECO:0007669"/>
    <property type="project" value="UniProtKB-UniRule"/>
</dbReference>
<feature type="active site" evidence="9">
    <location>
        <position position="169"/>
    </location>
</feature>
<dbReference type="GO" id="GO:0006313">
    <property type="term" value="P:DNA transposition"/>
    <property type="evidence" value="ECO:0007669"/>
    <property type="project" value="UniProtKB-UniRule"/>
</dbReference>
<dbReference type="InterPro" id="IPR011010">
    <property type="entry name" value="DNA_brk_join_enz"/>
</dbReference>
<evidence type="ECO:0000256" key="3">
    <source>
        <dbReference type="ARBA" id="ARBA00022618"/>
    </source>
</evidence>
<feature type="active site" evidence="9">
    <location>
        <position position="264"/>
    </location>
</feature>
<dbReference type="InterPro" id="IPR002104">
    <property type="entry name" value="Integrase_catalytic"/>
</dbReference>
<keyword evidence="7 9" id="KW-0233">DNA recombination</keyword>
<dbReference type="GO" id="GO:0009037">
    <property type="term" value="F:tyrosine-based site-specific recombinase activity"/>
    <property type="evidence" value="ECO:0007669"/>
    <property type="project" value="UniProtKB-UniRule"/>
</dbReference>
<feature type="active site" evidence="9">
    <location>
        <position position="261"/>
    </location>
</feature>
<dbReference type="InterPro" id="IPR044068">
    <property type="entry name" value="CB"/>
</dbReference>
<reference evidence="12 13" key="1">
    <citation type="submission" date="2019-05" db="EMBL/GenBank/DDBJ databases">
        <authorList>
            <person name="Pankratov T."/>
            <person name="Grouzdev D."/>
        </authorList>
    </citation>
    <scope>NUCLEOTIDE SEQUENCE [LARGE SCALE GENOMIC DNA]</scope>
    <source>
        <strain evidence="12 13">KEBCLARHB70R</strain>
    </source>
</reference>
<dbReference type="Gene3D" id="1.10.150.130">
    <property type="match status" value="1"/>
</dbReference>
<dbReference type="InterPro" id="IPR050090">
    <property type="entry name" value="Tyrosine_recombinase_XerCD"/>
</dbReference>
<dbReference type="InterPro" id="IPR004107">
    <property type="entry name" value="Integrase_SAM-like_N"/>
</dbReference>
<dbReference type="InterPro" id="IPR023009">
    <property type="entry name" value="Tyrosine_recombinase_XerC/XerD"/>
</dbReference>
<comment type="subcellular location">
    <subcellularLocation>
        <location evidence="1 9">Cytoplasm</location>
    </subcellularLocation>
</comment>
<dbReference type="HAMAP" id="MF_01808">
    <property type="entry name" value="Recomb_XerC_XerD"/>
    <property type="match status" value="1"/>
</dbReference>
<name>A0A5R9J6N5_9PROT</name>
<evidence type="ECO:0000256" key="9">
    <source>
        <dbReference type="HAMAP-Rule" id="MF_01808"/>
    </source>
</evidence>
<evidence type="ECO:0000256" key="4">
    <source>
        <dbReference type="ARBA" id="ARBA00022829"/>
    </source>
</evidence>
<gene>
    <name evidence="9" type="primary">xerC</name>
    <name evidence="12" type="ORF">FE263_07715</name>
</gene>
<feature type="active site" description="O-(3'-phospho-DNA)-tyrosine intermediate" evidence="9">
    <location>
        <position position="296"/>
    </location>
</feature>
<dbReference type="PANTHER" id="PTHR30349">
    <property type="entry name" value="PHAGE INTEGRASE-RELATED"/>
    <property type="match status" value="1"/>
</dbReference>
<keyword evidence="3 9" id="KW-0132">Cell division</keyword>
<dbReference type="Pfam" id="PF00589">
    <property type="entry name" value="Phage_integrase"/>
    <property type="match status" value="1"/>
</dbReference>
<keyword evidence="4 9" id="KW-0159">Chromosome partition</keyword>
<keyword evidence="5 9" id="KW-0229">DNA integration</keyword>
<dbReference type="SUPFAM" id="SSF56349">
    <property type="entry name" value="DNA breaking-rejoining enzymes"/>
    <property type="match status" value="1"/>
</dbReference>
<comment type="similarity">
    <text evidence="9">Belongs to the 'phage' integrase family. XerC subfamily.</text>
</comment>
<evidence type="ECO:0000256" key="1">
    <source>
        <dbReference type="ARBA" id="ARBA00004496"/>
    </source>
</evidence>
<evidence type="ECO:0000313" key="12">
    <source>
        <dbReference type="EMBL" id="TLU73284.1"/>
    </source>
</evidence>
<dbReference type="Pfam" id="PF02899">
    <property type="entry name" value="Phage_int_SAM_1"/>
    <property type="match status" value="1"/>
</dbReference>
<accession>A0A5R9J6N5</accession>